<feature type="domain" description="HAMP" evidence="9">
    <location>
        <begin position="235"/>
        <end position="287"/>
    </location>
</feature>
<dbReference type="Pfam" id="PF12729">
    <property type="entry name" value="4HB_MCP_1"/>
    <property type="match status" value="1"/>
</dbReference>
<dbReference type="InterPro" id="IPR004089">
    <property type="entry name" value="MCPsignal_dom"/>
</dbReference>
<evidence type="ECO:0000256" key="2">
    <source>
        <dbReference type="ARBA" id="ARBA00022475"/>
    </source>
</evidence>
<evidence type="ECO:0000256" key="3">
    <source>
        <dbReference type="ARBA" id="ARBA00023136"/>
    </source>
</evidence>
<feature type="domain" description="Methyl-accepting transducer" evidence="8">
    <location>
        <begin position="306"/>
        <end position="577"/>
    </location>
</feature>
<evidence type="ECO:0000256" key="7">
    <source>
        <dbReference type="SAM" id="Phobius"/>
    </source>
</evidence>
<dbReference type="Proteomes" id="UP000650466">
    <property type="component" value="Unassembled WGS sequence"/>
</dbReference>
<dbReference type="Gene3D" id="6.10.340.10">
    <property type="match status" value="1"/>
</dbReference>
<dbReference type="InterPro" id="IPR003660">
    <property type="entry name" value="HAMP_dom"/>
</dbReference>
<keyword evidence="7" id="KW-0812">Transmembrane</keyword>
<dbReference type="SMART" id="SM00283">
    <property type="entry name" value="MA"/>
    <property type="match status" value="1"/>
</dbReference>
<dbReference type="Pfam" id="PF00015">
    <property type="entry name" value="MCPsignal"/>
    <property type="match status" value="1"/>
</dbReference>
<dbReference type="Pfam" id="PF00672">
    <property type="entry name" value="HAMP"/>
    <property type="match status" value="1"/>
</dbReference>
<dbReference type="PROSITE" id="PS50111">
    <property type="entry name" value="CHEMOTAXIS_TRANSDUC_2"/>
    <property type="match status" value="1"/>
</dbReference>
<comment type="similarity">
    <text evidence="5">Belongs to the methyl-accepting chemotaxis (MCP) protein family.</text>
</comment>
<dbReference type="EMBL" id="JACVVD010000005">
    <property type="protein sequence ID" value="MBD0381778.1"/>
    <property type="molecule type" value="Genomic_DNA"/>
</dbReference>
<comment type="subcellular location">
    <subcellularLocation>
        <location evidence="1">Cell membrane</location>
    </subcellularLocation>
</comment>
<dbReference type="SMART" id="SM00304">
    <property type="entry name" value="HAMP"/>
    <property type="match status" value="1"/>
</dbReference>
<dbReference type="GO" id="GO:0007165">
    <property type="term" value="P:signal transduction"/>
    <property type="evidence" value="ECO:0007669"/>
    <property type="project" value="UniProtKB-KW"/>
</dbReference>
<evidence type="ECO:0000256" key="6">
    <source>
        <dbReference type="PROSITE-ProRule" id="PRU00284"/>
    </source>
</evidence>
<dbReference type="PROSITE" id="PS50885">
    <property type="entry name" value="HAMP"/>
    <property type="match status" value="1"/>
</dbReference>
<dbReference type="InterPro" id="IPR004090">
    <property type="entry name" value="Chemotax_Me-accpt_rcpt"/>
</dbReference>
<protein>
    <submittedName>
        <fullName evidence="10">Methyl-accepting chemotaxis protein</fullName>
    </submittedName>
</protein>
<proteinExistence type="inferred from homology"/>
<evidence type="ECO:0000256" key="1">
    <source>
        <dbReference type="ARBA" id="ARBA00004236"/>
    </source>
</evidence>
<feature type="transmembrane region" description="Helical" evidence="7">
    <location>
        <begin position="36"/>
        <end position="58"/>
    </location>
</feature>
<comment type="caution">
    <text evidence="10">The sequence shown here is derived from an EMBL/GenBank/DDBJ whole genome shotgun (WGS) entry which is preliminary data.</text>
</comment>
<evidence type="ECO:0000256" key="4">
    <source>
        <dbReference type="ARBA" id="ARBA00023224"/>
    </source>
</evidence>
<feature type="transmembrane region" description="Helical" evidence="7">
    <location>
        <begin position="213"/>
        <end position="237"/>
    </location>
</feature>
<dbReference type="PANTHER" id="PTHR32089">
    <property type="entry name" value="METHYL-ACCEPTING CHEMOTAXIS PROTEIN MCPB"/>
    <property type="match status" value="1"/>
</dbReference>
<gene>
    <name evidence="10" type="ORF">ICC18_16765</name>
</gene>
<dbReference type="Gene3D" id="1.10.287.950">
    <property type="entry name" value="Methyl-accepting chemotaxis protein"/>
    <property type="match status" value="1"/>
</dbReference>
<dbReference type="GO" id="GO:0005886">
    <property type="term" value="C:plasma membrane"/>
    <property type="evidence" value="ECO:0007669"/>
    <property type="project" value="UniProtKB-SubCell"/>
</dbReference>
<dbReference type="SUPFAM" id="SSF58104">
    <property type="entry name" value="Methyl-accepting chemotaxis protein (MCP) signaling domain"/>
    <property type="match status" value="1"/>
</dbReference>
<keyword evidence="7" id="KW-1133">Transmembrane helix</keyword>
<dbReference type="GO" id="GO:0004888">
    <property type="term" value="F:transmembrane signaling receptor activity"/>
    <property type="evidence" value="ECO:0007669"/>
    <property type="project" value="InterPro"/>
</dbReference>
<dbReference type="InterPro" id="IPR047347">
    <property type="entry name" value="YvaQ-like_sensor"/>
</dbReference>
<reference evidence="10" key="1">
    <citation type="submission" date="2020-09" db="EMBL/GenBank/DDBJ databases">
        <title>Draft Genome Sequence of Paenibacillus sp. WST5.</title>
        <authorList>
            <person name="Bao Z."/>
        </authorList>
    </citation>
    <scope>NUCLEOTIDE SEQUENCE</scope>
    <source>
        <strain evidence="10">WST5</strain>
    </source>
</reference>
<dbReference type="GO" id="GO:0006935">
    <property type="term" value="P:chemotaxis"/>
    <property type="evidence" value="ECO:0007669"/>
    <property type="project" value="InterPro"/>
</dbReference>
<sequence length="592" mass="64623">MKFSAKLSWATKYAKYLKNVKVNMTMLRNLRLRFKLLLMNVIAITFLLIVGVVGYYFMDKMASNSTRMYEESLLSVKWINQLKANFNETEANLLEMMLSTDVRYKDKLKTKLNEDIATNNELVQKLGQIPMNAEEKAAYQKFEELNTKYREVSTAAIEHATQNNQVAYQVYNNQVSPQGDQTVEALNKLVVLKESAAEQFQKSSSRDSIISHWVIIFTIILAIIVLTANALALNMIITTPIRNLQEHMEKAANGDLSVQGSYPYDDEVGKLTNSFNVMTESLRNLVAQIADNALTLSASSEELLASSEQSSTAAKQVAESSQQLAIDFEKQFAGVNEASEAVHQMVGSTKRIDESAQEVAALAEQASSAAHNGKQSVISIAEQMREISDASQEVHGVVEALGKNAHEIGKIVGVINEIATQTNLLSLNAAIEAARAGEAGRGFAVVAGEVRKLAEQSSSSARDITNLVATIQRQINHAVVSMQAGASKVEQGLTISKQAQESFVHIEASVDKVNAKVDDVNQAIHRLALANVRIEEVMSVVSAVSETGISVSQEASAASQEQMATTEEIENSAKSLAGLAEELQLSLQKFTV</sequence>
<accession>A0A926QKI2</accession>
<dbReference type="PRINTS" id="PR00260">
    <property type="entry name" value="CHEMTRNSDUCR"/>
</dbReference>
<evidence type="ECO:0000256" key="5">
    <source>
        <dbReference type="ARBA" id="ARBA00029447"/>
    </source>
</evidence>
<dbReference type="AlphaFoldDB" id="A0A926QKI2"/>
<evidence type="ECO:0000313" key="10">
    <source>
        <dbReference type="EMBL" id="MBD0381778.1"/>
    </source>
</evidence>
<dbReference type="CDD" id="cd06225">
    <property type="entry name" value="HAMP"/>
    <property type="match status" value="1"/>
</dbReference>
<keyword evidence="4 6" id="KW-0807">Transducer</keyword>
<dbReference type="InterPro" id="IPR024478">
    <property type="entry name" value="HlyB_4HB_MCP"/>
</dbReference>
<dbReference type="PANTHER" id="PTHR32089:SF112">
    <property type="entry name" value="LYSOZYME-LIKE PROTEIN-RELATED"/>
    <property type="match status" value="1"/>
</dbReference>
<keyword evidence="3 7" id="KW-0472">Membrane</keyword>
<dbReference type="CDD" id="cd19411">
    <property type="entry name" value="MCP2201-like_sensor"/>
    <property type="match status" value="1"/>
</dbReference>
<evidence type="ECO:0000259" key="9">
    <source>
        <dbReference type="PROSITE" id="PS50885"/>
    </source>
</evidence>
<name>A0A926QKI2_9BACL</name>
<evidence type="ECO:0000259" key="8">
    <source>
        <dbReference type="PROSITE" id="PS50111"/>
    </source>
</evidence>
<keyword evidence="2" id="KW-1003">Cell membrane</keyword>
<organism evidence="10 11">
    <name type="scientific">Paenibacillus sedimenti</name>
    <dbReference type="NCBI Taxonomy" id="2770274"/>
    <lineage>
        <taxon>Bacteria</taxon>
        <taxon>Bacillati</taxon>
        <taxon>Bacillota</taxon>
        <taxon>Bacilli</taxon>
        <taxon>Bacillales</taxon>
        <taxon>Paenibacillaceae</taxon>
        <taxon>Paenibacillus</taxon>
    </lineage>
</organism>
<dbReference type="CDD" id="cd11386">
    <property type="entry name" value="MCP_signal"/>
    <property type="match status" value="1"/>
</dbReference>
<keyword evidence="11" id="KW-1185">Reference proteome</keyword>
<evidence type="ECO:0000313" key="11">
    <source>
        <dbReference type="Proteomes" id="UP000650466"/>
    </source>
</evidence>
<dbReference type="RefSeq" id="WP_188175570.1">
    <property type="nucleotide sequence ID" value="NZ_JACVVD010000005.1"/>
</dbReference>